<gene>
    <name evidence="2" type="ORF">L211DRAFT_139500</name>
</gene>
<protein>
    <submittedName>
        <fullName evidence="2">Uncharacterized protein</fullName>
    </submittedName>
</protein>
<dbReference type="AlphaFoldDB" id="A0A3N4LQF2"/>
<evidence type="ECO:0000313" key="3">
    <source>
        <dbReference type="Proteomes" id="UP000267821"/>
    </source>
</evidence>
<keyword evidence="1" id="KW-0812">Transmembrane</keyword>
<keyword evidence="1" id="KW-1133">Transmembrane helix</keyword>
<dbReference type="InParanoid" id="A0A3N4LQF2"/>
<reference evidence="2 3" key="1">
    <citation type="journal article" date="2018" name="Nat. Ecol. Evol.">
        <title>Pezizomycetes genomes reveal the molecular basis of ectomycorrhizal truffle lifestyle.</title>
        <authorList>
            <person name="Murat C."/>
            <person name="Payen T."/>
            <person name="Noel B."/>
            <person name="Kuo A."/>
            <person name="Morin E."/>
            <person name="Chen J."/>
            <person name="Kohler A."/>
            <person name="Krizsan K."/>
            <person name="Balestrini R."/>
            <person name="Da Silva C."/>
            <person name="Montanini B."/>
            <person name="Hainaut M."/>
            <person name="Levati E."/>
            <person name="Barry K.W."/>
            <person name="Belfiori B."/>
            <person name="Cichocki N."/>
            <person name="Clum A."/>
            <person name="Dockter R.B."/>
            <person name="Fauchery L."/>
            <person name="Guy J."/>
            <person name="Iotti M."/>
            <person name="Le Tacon F."/>
            <person name="Lindquist E.A."/>
            <person name="Lipzen A."/>
            <person name="Malagnac F."/>
            <person name="Mello A."/>
            <person name="Molinier V."/>
            <person name="Miyauchi S."/>
            <person name="Poulain J."/>
            <person name="Riccioni C."/>
            <person name="Rubini A."/>
            <person name="Sitrit Y."/>
            <person name="Splivallo R."/>
            <person name="Traeger S."/>
            <person name="Wang M."/>
            <person name="Zifcakova L."/>
            <person name="Wipf D."/>
            <person name="Zambonelli A."/>
            <person name="Paolocci F."/>
            <person name="Nowrousian M."/>
            <person name="Ottonello S."/>
            <person name="Baldrian P."/>
            <person name="Spatafora J.W."/>
            <person name="Henrissat B."/>
            <person name="Nagy L.G."/>
            <person name="Aury J.M."/>
            <person name="Wincker P."/>
            <person name="Grigoriev I.V."/>
            <person name="Bonfante P."/>
            <person name="Martin F.M."/>
        </authorList>
    </citation>
    <scope>NUCLEOTIDE SEQUENCE [LARGE SCALE GENOMIC DNA]</scope>
    <source>
        <strain evidence="2 3">ATCC MYA-4762</strain>
    </source>
</reference>
<organism evidence="2 3">
    <name type="scientific">Terfezia boudieri ATCC MYA-4762</name>
    <dbReference type="NCBI Taxonomy" id="1051890"/>
    <lineage>
        <taxon>Eukaryota</taxon>
        <taxon>Fungi</taxon>
        <taxon>Dikarya</taxon>
        <taxon>Ascomycota</taxon>
        <taxon>Pezizomycotina</taxon>
        <taxon>Pezizomycetes</taxon>
        <taxon>Pezizales</taxon>
        <taxon>Pezizaceae</taxon>
        <taxon>Terfezia</taxon>
    </lineage>
</organism>
<name>A0A3N4LQF2_9PEZI</name>
<evidence type="ECO:0000313" key="2">
    <source>
        <dbReference type="EMBL" id="RPB25143.1"/>
    </source>
</evidence>
<keyword evidence="3" id="KW-1185">Reference proteome</keyword>
<dbReference type="EMBL" id="ML121539">
    <property type="protein sequence ID" value="RPB25143.1"/>
    <property type="molecule type" value="Genomic_DNA"/>
</dbReference>
<dbReference type="Proteomes" id="UP000267821">
    <property type="component" value="Unassembled WGS sequence"/>
</dbReference>
<accession>A0A3N4LQF2</accession>
<proteinExistence type="predicted"/>
<sequence length="113" mass="12541">MADILLPFQLAISIYPFLYPIPIIQALVSFLTTLLPKPGARVSKLFRVAIVRWSLLQVPPTFKINPSTFTITIISGPQIYTPGWGFCCLGAVEAISQHFFMDIAAFPVALFLK</sequence>
<keyword evidence="1" id="KW-0472">Membrane</keyword>
<feature type="transmembrane region" description="Helical" evidence="1">
    <location>
        <begin position="12"/>
        <end position="35"/>
    </location>
</feature>
<evidence type="ECO:0000256" key="1">
    <source>
        <dbReference type="SAM" id="Phobius"/>
    </source>
</evidence>